<dbReference type="GO" id="GO:0006357">
    <property type="term" value="P:regulation of transcription by RNA polymerase II"/>
    <property type="evidence" value="ECO:0007669"/>
    <property type="project" value="TreeGrafter"/>
</dbReference>
<name>A0A7S3ZUG0_9STRA</name>
<dbReference type="OrthoDB" id="10258692at2759"/>
<feature type="compositionally biased region" description="Polar residues" evidence="1">
    <location>
        <begin position="14"/>
        <end position="40"/>
    </location>
</feature>
<feature type="domain" description="SANT" evidence="2">
    <location>
        <begin position="496"/>
        <end position="547"/>
    </location>
</feature>
<keyword evidence="5" id="KW-1185">Reference proteome</keyword>
<dbReference type="InterPro" id="IPR051571">
    <property type="entry name" value="N-CoR_corepressor"/>
</dbReference>
<dbReference type="PANTHER" id="PTHR13992:SF39">
    <property type="entry name" value="SMRTER, ISOFORM G"/>
    <property type="match status" value="1"/>
</dbReference>
<evidence type="ECO:0000313" key="3">
    <source>
        <dbReference type="EMBL" id="CAE0694311.1"/>
    </source>
</evidence>
<dbReference type="Proteomes" id="UP000789595">
    <property type="component" value="Unassembled WGS sequence"/>
</dbReference>
<evidence type="ECO:0000256" key="1">
    <source>
        <dbReference type="SAM" id="MobiDB-lite"/>
    </source>
</evidence>
<dbReference type="PANTHER" id="PTHR13992">
    <property type="entry name" value="NUCLEAR RECEPTOR CO-REPRESSOR RELATED NCOR"/>
    <property type="match status" value="1"/>
</dbReference>
<gene>
    <name evidence="3" type="ORF">PCAL00307_LOCUS9747</name>
    <name evidence="4" type="ORF">PECAL_3P18810</name>
</gene>
<dbReference type="GO" id="GO:0032991">
    <property type="term" value="C:protein-containing complex"/>
    <property type="evidence" value="ECO:0007669"/>
    <property type="project" value="UniProtKB-ARBA"/>
</dbReference>
<dbReference type="EMBL" id="HBIW01011390">
    <property type="protein sequence ID" value="CAE0694311.1"/>
    <property type="molecule type" value="Transcribed_RNA"/>
</dbReference>
<dbReference type="EMBL" id="CAKKNE010000003">
    <property type="protein sequence ID" value="CAH0371916.1"/>
    <property type="molecule type" value="Genomic_DNA"/>
</dbReference>
<reference evidence="4" key="2">
    <citation type="submission" date="2021-11" db="EMBL/GenBank/DDBJ databases">
        <authorList>
            <consortium name="Genoscope - CEA"/>
            <person name="William W."/>
        </authorList>
    </citation>
    <scope>NUCLEOTIDE SEQUENCE</scope>
</reference>
<dbReference type="AlphaFoldDB" id="A0A7S3ZUG0"/>
<dbReference type="InterPro" id="IPR009057">
    <property type="entry name" value="Homeodomain-like_sf"/>
</dbReference>
<evidence type="ECO:0000313" key="5">
    <source>
        <dbReference type="Proteomes" id="UP000789595"/>
    </source>
</evidence>
<evidence type="ECO:0000259" key="2">
    <source>
        <dbReference type="PROSITE" id="PS51293"/>
    </source>
</evidence>
<proteinExistence type="predicted"/>
<reference evidence="3" key="1">
    <citation type="submission" date="2021-01" db="EMBL/GenBank/DDBJ databases">
        <authorList>
            <person name="Corre E."/>
            <person name="Pelletier E."/>
            <person name="Niang G."/>
            <person name="Scheremetjew M."/>
            <person name="Finn R."/>
            <person name="Kale V."/>
            <person name="Holt S."/>
            <person name="Cochrane G."/>
            <person name="Meng A."/>
            <person name="Brown T."/>
            <person name="Cohen L."/>
        </authorList>
    </citation>
    <scope>NUCLEOTIDE SEQUENCE</scope>
    <source>
        <strain evidence="3">CCMP1756</strain>
    </source>
</reference>
<feature type="region of interest" description="Disordered" evidence="1">
    <location>
        <begin position="1"/>
        <end position="50"/>
    </location>
</feature>
<dbReference type="Gene3D" id="1.10.10.60">
    <property type="entry name" value="Homeodomain-like"/>
    <property type="match status" value="1"/>
</dbReference>
<organism evidence="3">
    <name type="scientific">Pelagomonas calceolata</name>
    <dbReference type="NCBI Taxonomy" id="35677"/>
    <lineage>
        <taxon>Eukaryota</taxon>
        <taxon>Sar</taxon>
        <taxon>Stramenopiles</taxon>
        <taxon>Ochrophyta</taxon>
        <taxon>Pelagophyceae</taxon>
        <taxon>Pelagomonadales</taxon>
        <taxon>Pelagomonadaceae</taxon>
        <taxon>Pelagomonas</taxon>
    </lineage>
</organism>
<dbReference type="InterPro" id="IPR017884">
    <property type="entry name" value="SANT_dom"/>
</dbReference>
<evidence type="ECO:0000313" key="4">
    <source>
        <dbReference type="EMBL" id="CAH0371916.1"/>
    </source>
</evidence>
<dbReference type="GO" id="GO:0000785">
    <property type="term" value="C:chromatin"/>
    <property type="evidence" value="ECO:0007669"/>
    <property type="project" value="TreeGrafter"/>
</dbReference>
<sequence length="996" mass="111339">MRQREENGPGQPRKNVNNVGQIRPTPNVSGGSVSWHQSTGGIKGSLAGSPNKAWQSQTAFLKGKTPSAFIRRTDQQCAARRQTWNAPLGGPHGGTDRPPKVPSYNLQAHEQVTMTTETNTNVPNNAHGMTLIPVKSQEETSTVAILMDCLPTPSTPADNSYLTAYGFAHATGKQQFTGRVAKLRSDREKEDAELRIALSQMIDVDLNTMPLEHGLGRLDALIQEAFFNMQDLWRRAPGCMMSDETEPFLGPSQSKLTCSNGNCSRVPPTVVHDLKQIVREKRILTSNTQEPKHLYRTPHESPLWHANEMSHAALIPALHAAAHKRARRLCFYLDQQANDYKDAETRWRANLCAREYQRGHTSLCPPRQPEGTKRNERTFRHRGESCSSLFSLDSLRSTASGHTITCVESDEAGSLGAPTRARKALREETSEHERVMSEILASSAKEARFERGSINESDLPLPLPISVVVQEDTRLRESALSCRHISDPLAEEVTSSQSRQWSDLEKCIFVDKFLQYPKSFGKIAAFFMHKRACDCARLYYDTKYAINYKALLREHQQRRRGVRICWDVTAKAVQVFGGELQYDLQRNLVCFRLPADHLSIQPIGKHVIGGRPTPKPQQERTANGRSSWGGLETCTTLEQHASLHALAHKQIAEGNLKTTLIGRCASTHTDDRFEASPSELFSAPRQYCSPMYTPVVFNGKFVETQTTPEALGNCDENKVQPSEAPEECQLVPRSSRVYSRSGIKLIISGDKLLPRPLNTKTNISVVRVARTRRLQSATVVELRPLPNSNGKSAFRHLVGQTKQKIRLDLNPMKVGTQVKNHFASYKNRIGLLNIFASHRADGESQVEQDLFSTSVGGLRDCIDDGNMSPEHQPEQQPEHRNVLGTLNARTFTYDENHGKACLFLTNSHPSSANFDHDMGQYGTCQPAPAEDDSNRILLHNWSPILNTYIHIGDFSAWRSIQKVRYSCLLADVAQSCPLNYTSYLPAWWPSQSEGTS</sequence>
<feature type="region of interest" description="Disordered" evidence="1">
    <location>
        <begin position="606"/>
        <end position="626"/>
    </location>
</feature>
<dbReference type="PROSITE" id="PS51293">
    <property type="entry name" value="SANT"/>
    <property type="match status" value="1"/>
</dbReference>
<accession>A0A7S3ZUG0</accession>
<dbReference type="SUPFAM" id="SSF46689">
    <property type="entry name" value="Homeodomain-like"/>
    <property type="match status" value="1"/>
</dbReference>
<protein>
    <recommendedName>
        <fullName evidence="2">SANT domain-containing protein</fullName>
    </recommendedName>
</protein>